<reference evidence="1 2" key="1">
    <citation type="submission" date="2024-07" db="EMBL/GenBank/DDBJ databases">
        <title>Section-level genome sequencing and comparative genomics of Aspergillus sections Usti and Cavernicolus.</title>
        <authorList>
            <consortium name="Lawrence Berkeley National Laboratory"/>
            <person name="Nybo J.L."/>
            <person name="Vesth T.C."/>
            <person name="Theobald S."/>
            <person name="Frisvad J.C."/>
            <person name="Larsen T.O."/>
            <person name="Kjaerboelling I."/>
            <person name="Rothschild-Mancinelli K."/>
            <person name="Lyhne E.K."/>
            <person name="Kogle M.E."/>
            <person name="Barry K."/>
            <person name="Clum A."/>
            <person name="Na H."/>
            <person name="Ledsgaard L."/>
            <person name="Lin J."/>
            <person name="Lipzen A."/>
            <person name="Kuo A."/>
            <person name="Riley R."/>
            <person name="Mondo S."/>
            <person name="LaButti K."/>
            <person name="Haridas S."/>
            <person name="Pangalinan J."/>
            <person name="Salamov A.A."/>
            <person name="Simmons B.A."/>
            <person name="Magnuson J.K."/>
            <person name="Chen J."/>
            <person name="Drula E."/>
            <person name="Henrissat B."/>
            <person name="Wiebenga A."/>
            <person name="Lubbers R.J."/>
            <person name="Gomes A.C."/>
            <person name="Macurrencykelacurrency M.R."/>
            <person name="Stajich J."/>
            <person name="Grigoriev I.V."/>
            <person name="Mortensen U.H."/>
            <person name="De vries R.P."/>
            <person name="Baker S.E."/>
            <person name="Andersen M.R."/>
        </authorList>
    </citation>
    <scope>NUCLEOTIDE SEQUENCE [LARGE SCALE GENOMIC DNA]</scope>
    <source>
        <strain evidence="1 2">CBS 756.74</strain>
    </source>
</reference>
<protein>
    <submittedName>
        <fullName evidence="1">Uncharacterized protein</fullName>
    </submittedName>
</protein>
<dbReference type="RefSeq" id="XP_070903349.1">
    <property type="nucleotide sequence ID" value="XM_071038796.1"/>
</dbReference>
<name>A0ABR4L0Y3_9EURO</name>
<comment type="caution">
    <text evidence="1">The sequence shown here is derived from an EMBL/GenBank/DDBJ whole genome shotgun (WGS) entry which is preliminary data.</text>
</comment>
<dbReference type="GeneID" id="98153960"/>
<evidence type="ECO:0000313" key="1">
    <source>
        <dbReference type="EMBL" id="KAL2858180.1"/>
    </source>
</evidence>
<accession>A0ABR4L0Y3</accession>
<gene>
    <name evidence="1" type="ORF">BJX68DRAFT_228091</name>
</gene>
<keyword evidence="2" id="KW-1185">Reference proteome</keyword>
<proteinExistence type="predicted"/>
<organism evidence="1 2">
    <name type="scientific">Aspergillus pseudodeflectus</name>
    <dbReference type="NCBI Taxonomy" id="176178"/>
    <lineage>
        <taxon>Eukaryota</taxon>
        <taxon>Fungi</taxon>
        <taxon>Dikarya</taxon>
        <taxon>Ascomycota</taxon>
        <taxon>Pezizomycotina</taxon>
        <taxon>Eurotiomycetes</taxon>
        <taxon>Eurotiomycetidae</taxon>
        <taxon>Eurotiales</taxon>
        <taxon>Aspergillaceae</taxon>
        <taxon>Aspergillus</taxon>
        <taxon>Aspergillus subgen. Nidulantes</taxon>
    </lineage>
</organism>
<dbReference type="Proteomes" id="UP001610444">
    <property type="component" value="Unassembled WGS sequence"/>
</dbReference>
<evidence type="ECO:0000313" key="2">
    <source>
        <dbReference type="Proteomes" id="UP001610444"/>
    </source>
</evidence>
<dbReference type="EMBL" id="JBFXLR010000005">
    <property type="protein sequence ID" value="KAL2858180.1"/>
    <property type="molecule type" value="Genomic_DNA"/>
</dbReference>
<sequence length="99" mass="11128">MFPFCSSFTSSFFSQASTLPSRLLVGVGWLSLLFIYLCPNLEVPNPTLISLSPSAYLYLPSILILTVDCDCDCYYRFGYLCPPGSSLLLIYTHIHSYDH</sequence>